<name>D7FPD9_ECTSI</name>
<keyword evidence="2" id="KW-1185">Reference proteome</keyword>
<gene>
    <name evidence="1" type="ORF">Esi_0189_0005</name>
</gene>
<evidence type="ECO:0000313" key="2">
    <source>
        <dbReference type="Proteomes" id="UP000002630"/>
    </source>
</evidence>
<sequence>MCTCHPPCGGGSGNVHRRGGGWRGFLRVFGVGRNAGGMSRQWPRPTRFCCNWSADWLGRLPTAVASPDLVRGDGERSAEGCLPLRSGGRGATGGVCGLFLKYWHLLCPPAVVGPRVEVVQPCA</sequence>
<protein>
    <submittedName>
        <fullName evidence="1">Uncharacterized protein</fullName>
    </submittedName>
</protein>
<dbReference type="EMBL" id="FN648355">
    <property type="protein sequence ID" value="CBJ30397.1"/>
    <property type="molecule type" value="Genomic_DNA"/>
</dbReference>
<proteinExistence type="predicted"/>
<reference evidence="1 2" key="1">
    <citation type="journal article" date="2010" name="Nature">
        <title>The Ectocarpus genome and the independent evolution of multicellularity in brown algae.</title>
        <authorList>
            <person name="Cock J.M."/>
            <person name="Sterck L."/>
            <person name="Rouze P."/>
            <person name="Scornet D."/>
            <person name="Allen A.E."/>
            <person name="Amoutzias G."/>
            <person name="Anthouard V."/>
            <person name="Artiguenave F."/>
            <person name="Aury J.M."/>
            <person name="Badger J.H."/>
            <person name="Beszteri B."/>
            <person name="Billiau K."/>
            <person name="Bonnet E."/>
            <person name="Bothwell J.H."/>
            <person name="Bowler C."/>
            <person name="Boyen C."/>
            <person name="Brownlee C."/>
            <person name="Carrano C.J."/>
            <person name="Charrier B."/>
            <person name="Cho G.Y."/>
            <person name="Coelho S.M."/>
            <person name="Collen J."/>
            <person name="Corre E."/>
            <person name="Da Silva C."/>
            <person name="Delage L."/>
            <person name="Delaroque N."/>
            <person name="Dittami S.M."/>
            <person name="Doulbeau S."/>
            <person name="Elias M."/>
            <person name="Farnham G."/>
            <person name="Gachon C.M."/>
            <person name="Gschloessl B."/>
            <person name="Heesch S."/>
            <person name="Jabbari K."/>
            <person name="Jubin C."/>
            <person name="Kawai H."/>
            <person name="Kimura K."/>
            <person name="Kloareg B."/>
            <person name="Kupper F.C."/>
            <person name="Lang D."/>
            <person name="Le Bail A."/>
            <person name="Leblanc C."/>
            <person name="Lerouge P."/>
            <person name="Lohr M."/>
            <person name="Lopez P.J."/>
            <person name="Martens C."/>
            <person name="Maumus F."/>
            <person name="Michel G."/>
            <person name="Miranda-Saavedra D."/>
            <person name="Morales J."/>
            <person name="Moreau H."/>
            <person name="Motomura T."/>
            <person name="Nagasato C."/>
            <person name="Napoli C.A."/>
            <person name="Nelson D.R."/>
            <person name="Nyvall-Collen P."/>
            <person name="Peters A.F."/>
            <person name="Pommier C."/>
            <person name="Potin P."/>
            <person name="Poulain J."/>
            <person name="Quesneville H."/>
            <person name="Read B."/>
            <person name="Rensing S.A."/>
            <person name="Ritter A."/>
            <person name="Rousvoal S."/>
            <person name="Samanta M."/>
            <person name="Samson G."/>
            <person name="Schroeder D.C."/>
            <person name="Segurens B."/>
            <person name="Strittmatter M."/>
            <person name="Tonon T."/>
            <person name="Tregear J.W."/>
            <person name="Valentin K."/>
            <person name="von Dassow P."/>
            <person name="Yamagishi T."/>
            <person name="Van de Peer Y."/>
            <person name="Wincker P."/>
        </authorList>
    </citation>
    <scope>NUCLEOTIDE SEQUENCE [LARGE SCALE GENOMIC DNA]</scope>
    <source>
        <strain evidence="2">Ec32 / CCAP1310/4</strain>
    </source>
</reference>
<dbReference type="InParanoid" id="D7FPD9"/>
<dbReference type="AlphaFoldDB" id="D7FPD9"/>
<dbReference type="Proteomes" id="UP000002630">
    <property type="component" value="Linkage Group LG17"/>
</dbReference>
<organism evidence="1 2">
    <name type="scientific">Ectocarpus siliculosus</name>
    <name type="common">Brown alga</name>
    <name type="synonym">Conferva siliculosa</name>
    <dbReference type="NCBI Taxonomy" id="2880"/>
    <lineage>
        <taxon>Eukaryota</taxon>
        <taxon>Sar</taxon>
        <taxon>Stramenopiles</taxon>
        <taxon>Ochrophyta</taxon>
        <taxon>PX clade</taxon>
        <taxon>Phaeophyceae</taxon>
        <taxon>Ectocarpales</taxon>
        <taxon>Ectocarpaceae</taxon>
        <taxon>Ectocarpus</taxon>
    </lineage>
</organism>
<evidence type="ECO:0000313" key="1">
    <source>
        <dbReference type="EMBL" id="CBJ30397.1"/>
    </source>
</evidence>
<dbReference type="EMBL" id="FN649742">
    <property type="protein sequence ID" value="CBJ30397.1"/>
    <property type="molecule type" value="Genomic_DNA"/>
</dbReference>
<accession>D7FPD9</accession>